<dbReference type="PANTHER" id="PTHR30086:SF20">
    <property type="entry name" value="ARGININE EXPORTER PROTEIN ARGO-RELATED"/>
    <property type="match status" value="1"/>
</dbReference>
<evidence type="ECO:0000256" key="5">
    <source>
        <dbReference type="ARBA" id="ARBA00023136"/>
    </source>
</evidence>
<keyword evidence="8" id="KW-1185">Reference proteome</keyword>
<dbReference type="Proteomes" id="UP001595817">
    <property type="component" value="Unassembled WGS sequence"/>
</dbReference>
<gene>
    <name evidence="7" type="ORF">ACFOZY_08220</name>
</gene>
<feature type="transmembrane region" description="Helical" evidence="6">
    <location>
        <begin position="6"/>
        <end position="27"/>
    </location>
</feature>
<keyword evidence="5 6" id="KW-0472">Membrane</keyword>
<evidence type="ECO:0000256" key="6">
    <source>
        <dbReference type="SAM" id="Phobius"/>
    </source>
</evidence>
<evidence type="ECO:0000313" key="7">
    <source>
        <dbReference type="EMBL" id="MFC4410407.1"/>
    </source>
</evidence>
<feature type="transmembrane region" description="Helical" evidence="6">
    <location>
        <begin position="144"/>
        <end position="168"/>
    </location>
</feature>
<feature type="transmembrane region" description="Helical" evidence="6">
    <location>
        <begin position="39"/>
        <end position="64"/>
    </location>
</feature>
<dbReference type="RefSeq" id="WP_378154211.1">
    <property type="nucleotide sequence ID" value="NZ_JBHSEC010000014.1"/>
</dbReference>
<sequence>MSEAIVHGIILAFSLILPLGAQNVFVFNVGARQPSFLKVIPVVITAGLCDTILILMAVLGVSLIVLSFTWLKTVLLAVGFLFLLYMGWSVWKSAPNGDESELSMTIKKQVLFAVSVSLLNPHAILDTVGVIGTNALSYKGNEKLAFAAATIAVSWIWFFGLALTGRLIGRIDHSGKWFSYLNKISAILIWSVALFLLTKLF</sequence>
<feature type="transmembrane region" description="Helical" evidence="6">
    <location>
        <begin position="180"/>
        <end position="198"/>
    </location>
</feature>
<feature type="transmembrane region" description="Helical" evidence="6">
    <location>
        <begin position="111"/>
        <end position="132"/>
    </location>
</feature>
<evidence type="ECO:0000256" key="4">
    <source>
        <dbReference type="ARBA" id="ARBA00022989"/>
    </source>
</evidence>
<dbReference type="PANTHER" id="PTHR30086">
    <property type="entry name" value="ARGININE EXPORTER PROTEIN ARGO"/>
    <property type="match status" value="1"/>
</dbReference>
<proteinExistence type="predicted"/>
<keyword evidence="3 6" id="KW-0812">Transmembrane</keyword>
<keyword evidence="2" id="KW-1003">Cell membrane</keyword>
<evidence type="ECO:0000256" key="3">
    <source>
        <dbReference type="ARBA" id="ARBA00022692"/>
    </source>
</evidence>
<name>A0ABV8X7Y1_9LACT</name>
<evidence type="ECO:0000313" key="8">
    <source>
        <dbReference type="Proteomes" id="UP001595817"/>
    </source>
</evidence>
<accession>A0ABV8X7Y1</accession>
<organism evidence="7 8">
    <name type="scientific">Chungangia koreensis</name>
    <dbReference type="NCBI Taxonomy" id="752657"/>
    <lineage>
        <taxon>Bacteria</taxon>
        <taxon>Bacillati</taxon>
        <taxon>Bacillota</taxon>
        <taxon>Bacilli</taxon>
        <taxon>Lactobacillales</taxon>
        <taxon>Chungangia</taxon>
    </lineage>
</organism>
<feature type="transmembrane region" description="Helical" evidence="6">
    <location>
        <begin position="70"/>
        <end position="91"/>
    </location>
</feature>
<keyword evidence="4 6" id="KW-1133">Transmembrane helix</keyword>
<dbReference type="Pfam" id="PF01810">
    <property type="entry name" value="LysE"/>
    <property type="match status" value="1"/>
</dbReference>
<evidence type="ECO:0000256" key="1">
    <source>
        <dbReference type="ARBA" id="ARBA00004651"/>
    </source>
</evidence>
<dbReference type="EMBL" id="JBHSEC010000014">
    <property type="protein sequence ID" value="MFC4410407.1"/>
    <property type="molecule type" value="Genomic_DNA"/>
</dbReference>
<evidence type="ECO:0000256" key="2">
    <source>
        <dbReference type="ARBA" id="ARBA00022475"/>
    </source>
</evidence>
<dbReference type="InterPro" id="IPR001123">
    <property type="entry name" value="LeuE-type"/>
</dbReference>
<reference evidence="8" key="1">
    <citation type="journal article" date="2019" name="Int. J. Syst. Evol. Microbiol.">
        <title>The Global Catalogue of Microorganisms (GCM) 10K type strain sequencing project: providing services to taxonomists for standard genome sequencing and annotation.</title>
        <authorList>
            <consortium name="The Broad Institute Genomics Platform"/>
            <consortium name="The Broad Institute Genome Sequencing Center for Infectious Disease"/>
            <person name="Wu L."/>
            <person name="Ma J."/>
        </authorList>
    </citation>
    <scope>NUCLEOTIDE SEQUENCE [LARGE SCALE GENOMIC DNA]</scope>
    <source>
        <strain evidence="8">CCUG 59778</strain>
    </source>
</reference>
<protein>
    <submittedName>
        <fullName evidence="7">LysE/ArgO family amino acid transporter</fullName>
    </submittedName>
</protein>
<comment type="subcellular location">
    <subcellularLocation>
        <location evidence="1">Cell membrane</location>
        <topology evidence="1">Multi-pass membrane protein</topology>
    </subcellularLocation>
</comment>
<comment type="caution">
    <text evidence="7">The sequence shown here is derived from an EMBL/GenBank/DDBJ whole genome shotgun (WGS) entry which is preliminary data.</text>
</comment>